<gene>
    <name evidence="1" type="ORF">BA70_01570</name>
</gene>
<protein>
    <recommendedName>
        <fullName evidence="3">DUF1871 domain-containing protein</fullName>
    </recommendedName>
</protein>
<sequence>MKDSQAVEEMIQFIKAWDPFHYGEDFYETEPADVISALYDAEDPLSLAKEIQAIYHHSFEQLLPIENCQDIANQLFVIRDSSSCSR</sequence>
<dbReference type="Gene3D" id="1.10.340.20">
    <property type="entry name" value="Apc36109-like domain"/>
    <property type="match status" value="1"/>
</dbReference>
<accession>A0A081LGD1</accession>
<dbReference type="EMBL" id="JOTP01000001">
    <property type="protein sequence ID" value="KEP28307.1"/>
    <property type="molecule type" value="Genomic_DNA"/>
</dbReference>
<name>A0A081LGD1_9BACI</name>
<dbReference type="InterPro" id="IPR023162">
    <property type="entry name" value="Apc36109-like_dom_sf"/>
</dbReference>
<comment type="caution">
    <text evidence="1">The sequence shown here is derived from an EMBL/GenBank/DDBJ whole genome shotgun (WGS) entry which is preliminary data.</text>
</comment>
<proteinExistence type="predicted"/>
<dbReference type="InterPro" id="IPR015053">
    <property type="entry name" value="DUF1871"/>
</dbReference>
<dbReference type="AlphaFoldDB" id="A0A081LGD1"/>
<organism evidence="1 2">
    <name type="scientific">Bacillus zhangzhouensis</name>
    <dbReference type="NCBI Taxonomy" id="1178540"/>
    <lineage>
        <taxon>Bacteria</taxon>
        <taxon>Bacillati</taxon>
        <taxon>Bacillota</taxon>
        <taxon>Bacilli</taxon>
        <taxon>Bacillales</taxon>
        <taxon>Bacillaceae</taxon>
        <taxon>Bacillus</taxon>
    </lineage>
</organism>
<evidence type="ECO:0000313" key="2">
    <source>
        <dbReference type="Proteomes" id="UP000028091"/>
    </source>
</evidence>
<dbReference type="eggNOG" id="ENOG5032RW2">
    <property type="taxonomic scope" value="Bacteria"/>
</dbReference>
<keyword evidence="2" id="KW-1185">Reference proteome</keyword>
<evidence type="ECO:0000313" key="1">
    <source>
        <dbReference type="EMBL" id="KEP28307.1"/>
    </source>
</evidence>
<dbReference type="SUPFAM" id="SSF116922">
    <property type="entry name" value="YugE-like"/>
    <property type="match status" value="1"/>
</dbReference>
<dbReference type="Pfam" id="PF08958">
    <property type="entry name" value="DUF1871"/>
    <property type="match status" value="1"/>
</dbReference>
<reference evidence="1 2" key="1">
    <citation type="submission" date="2012-09" db="EMBL/GenBank/DDBJ databases">
        <title>Genome Sequence of Bacillus sp. DW5-4.</title>
        <authorList>
            <person name="Lai Q."/>
            <person name="Liu Y."/>
            <person name="Shao Z."/>
        </authorList>
    </citation>
    <scope>NUCLEOTIDE SEQUENCE [LARGE SCALE GENOMIC DNA]</scope>
    <source>
        <strain evidence="1 2">DW5-4</strain>
    </source>
</reference>
<dbReference type="RefSeq" id="WP_034317226.1">
    <property type="nucleotide sequence ID" value="NZ_JAVIKA010000004.1"/>
</dbReference>
<dbReference type="Proteomes" id="UP000028091">
    <property type="component" value="Unassembled WGS sequence"/>
</dbReference>
<dbReference type="OrthoDB" id="2353632at2"/>
<evidence type="ECO:0008006" key="3">
    <source>
        <dbReference type="Google" id="ProtNLM"/>
    </source>
</evidence>